<keyword evidence="5" id="KW-0547">Nucleotide-binding</keyword>
<evidence type="ECO:0000256" key="4">
    <source>
        <dbReference type="ARBA" id="ARBA00022679"/>
    </source>
</evidence>
<dbReference type="InterPro" id="IPR003594">
    <property type="entry name" value="HATPase_dom"/>
</dbReference>
<evidence type="ECO:0000256" key="8">
    <source>
        <dbReference type="ARBA" id="ARBA00023012"/>
    </source>
</evidence>
<dbReference type="Pfam" id="PF23539">
    <property type="entry name" value="DUF7134"/>
    <property type="match status" value="1"/>
</dbReference>
<dbReference type="CDD" id="cd16917">
    <property type="entry name" value="HATPase_UhpB-NarQ-NarX-like"/>
    <property type="match status" value="1"/>
</dbReference>
<evidence type="ECO:0000259" key="11">
    <source>
        <dbReference type="Pfam" id="PF07730"/>
    </source>
</evidence>
<evidence type="ECO:0000313" key="13">
    <source>
        <dbReference type="EMBL" id="MFC7267425.1"/>
    </source>
</evidence>
<reference evidence="14" key="1">
    <citation type="journal article" date="2019" name="Int. J. Syst. Evol. Microbiol.">
        <title>The Global Catalogue of Microorganisms (GCM) 10K type strain sequencing project: providing services to taxonomists for standard genome sequencing and annotation.</title>
        <authorList>
            <consortium name="The Broad Institute Genomics Platform"/>
            <consortium name="The Broad Institute Genome Sequencing Center for Infectious Disease"/>
            <person name="Wu L."/>
            <person name="Ma J."/>
        </authorList>
    </citation>
    <scope>NUCLEOTIDE SEQUENCE [LARGE SCALE GENOMIC DNA]</scope>
    <source>
        <strain evidence="14">CGMCC 1.15772</strain>
    </source>
</reference>
<dbReference type="Pfam" id="PF02518">
    <property type="entry name" value="HATPase_c"/>
    <property type="match status" value="1"/>
</dbReference>
<accession>A0ABW2HAF4</accession>
<proteinExistence type="predicted"/>
<evidence type="ECO:0000256" key="1">
    <source>
        <dbReference type="ARBA" id="ARBA00000085"/>
    </source>
</evidence>
<evidence type="ECO:0000256" key="7">
    <source>
        <dbReference type="ARBA" id="ARBA00022840"/>
    </source>
</evidence>
<dbReference type="InterPro" id="IPR011712">
    <property type="entry name" value="Sig_transdc_His_kin_sub3_dim/P"/>
</dbReference>
<dbReference type="InterPro" id="IPR055558">
    <property type="entry name" value="DUF7134"/>
</dbReference>
<dbReference type="GO" id="GO:0016301">
    <property type="term" value="F:kinase activity"/>
    <property type="evidence" value="ECO:0007669"/>
    <property type="project" value="UniProtKB-KW"/>
</dbReference>
<dbReference type="Gene3D" id="3.30.565.10">
    <property type="entry name" value="Histidine kinase-like ATPase, C-terminal domain"/>
    <property type="match status" value="1"/>
</dbReference>
<dbReference type="InterPro" id="IPR036890">
    <property type="entry name" value="HATPase_C_sf"/>
</dbReference>
<feature type="domain" description="Histidine kinase/HSP90-like ATPase" evidence="10">
    <location>
        <begin position="294"/>
        <end position="375"/>
    </location>
</feature>
<evidence type="ECO:0000256" key="2">
    <source>
        <dbReference type="ARBA" id="ARBA00012438"/>
    </source>
</evidence>
<dbReference type="Pfam" id="PF07730">
    <property type="entry name" value="HisKA_3"/>
    <property type="match status" value="1"/>
</dbReference>
<evidence type="ECO:0000256" key="6">
    <source>
        <dbReference type="ARBA" id="ARBA00022777"/>
    </source>
</evidence>
<name>A0ABW2HAF4_9MICO</name>
<dbReference type="SUPFAM" id="SSF55874">
    <property type="entry name" value="ATPase domain of HSP90 chaperone/DNA topoisomerase II/histidine kinase"/>
    <property type="match status" value="1"/>
</dbReference>
<dbReference type="EC" id="2.7.13.3" evidence="2"/>
<keyword evidence="8" id="KW-0902">Two-component regulatory system</keyword>
<keyword evidence="14" id="KW-1185">Reference proteome</keyword>
<dbReference type="PANTHER" id="PTHR24421:SF10">
    <property type="entry name" value="NITRATE_NITRITE SENSOR PROTEIN NARQ"/>
    <property type="match status" value="1"/>
</dbReference>
<evidence type="ECO:0000256" key="9">
    <source>
        <dbReference type="SAM" id="Phobius"/>
    </source>
</evidence>
<comment type="caution">
    <text evidence="13">The sequence shown here is derived from an EMBL/GenBank/DDBJ whole genome shotgun (WGS) entry which is preliminary data.</text>
</comment>
<dbReference type="InterPro" id="IPR050482">
    <property type="entry name" value="Sensor_HK_TwoCompSys"/>
</dbReference>
<dbReference type="PANTHER" id="PTHR24421">
    <property type="entry name" value="NITRATE/NITRITE SENSOR PROTEIN NARX-RELATED"/>
    <property type="match status" value="1"/>
</dbReference>
<keyword evidence="3" id="KW-0597">Phosphoprotein</keyword>
<feature type="domain" description="DUF7134" evidence="12">
    <location>
        <begin position="10"/>
        <end position="163"/>
    </location>
</feature>
<feature type="transmembrane region" description="Helical" evidence="9">
    <location>
        <begin position="103"/>
        <end position="124"/>
    </location>
</feature>
<keyword evidence="9" id="KW-0812">Transmembrane</keyword>
<evidence type="ECO:0000256" key="3">
    <source>
        <dbReference type="ARBA" id="ARBA00022553"/>
    </source>
</evidence>
<keyword evidence="9" id="KW-1133">Transmembrane helix</keyword>
<evidence type="ECO:0000313" key="14">
    <source>
        <dbReference type="Proteomes" id="UP001596507"/>
    </source>
</evidence>
<dbReference type="Gene3D" id="1.20.5.1930">
    <property type="match status" value="1"/>
</dbReference>
<protein>
    <recommendedName>
        <fullName evidence="2">histidine kinase</fullName>
        <ecNumber evidence="2">2.7.13.3</ecNumber>
    </recommendedName>
</protein>
<evidence type="ECO:0000256" key="5">
    <source>
        <dbReference type="ARBA" id="ARBA00022741"/>
    </source>
</evidence>
<dbReference type="Proteomes" id="UP001596507">
    <property type="component" value="Unassembled WGS sequence"/>
</dbReference>
<keyword evidence="6 13" id="KW-0418">Kinase</keyword>
<keyword evidence="4" id="KW-0808">Transferase</keyword>
<evidence type="ECO:0000259" key="12">
    <source>
        <dbReference type="Pfam" id="PF23539"/>
    </source>
</evidence>
<sequence>MLRALTPTQRVIDVTAAALFGLIAMPIELEAGRATDFNALSTALVCVLFAGALALRRLAPGLSLTVAWAAASVQMAFARPPSFVDLAIFGVLYATAAYGSRRVFWAGLVSAVVGAAVITAYIFVPAAAAGGVSGSMVTTAVAVLVAALFGLGLAWTVGALVRTGLAARATRAAQVKAEAEAQAEAERVRIARDMHDIVAHSLAVVIAQADGARYAAAADPEVAGAALGTISSTARAALADVRLLLAQLRHTQGDGPQPTLADLEQLYAQVRAAGVDLRVDVDPAPAAEPPAAVQLAVYRILQEALTNALRHGDGGTVEVVLAWRADAVDLSVRNGIAPGSPEPRGGHGLIGMRERAQLVGGTIDAGAEGDAFVVRVAVPIGSGPMGSAS</sequence>
<feature type="transmembrane region" description="Helical" evidence="9">
    <location>
        <begin position="136"/>
        <end position="161"/>
    </location>
</feature>
<gene>
    <name evidence="13" type="ORF">ACFQRL_00485</name>
</gene>
<evidence type="ECO:0000259" key="10">
    <source>
        <dbReference type="Pfam" id="PF02518"/>
    </source>
</evidence>
<dbReference type="RefSeq" id="WP_262872376.1">
    <property type="nucleotide sequence ID" value="NZ_BAABKW010000008.1"/>
</dbReference>
<feature type="transmembrane region" description="Helical" evidence="9">
    <location>
        <begin position="37"/>
        <end position="55"/>
    </location>
</feature>
<comment type="catalytic activity">
    <reaction evidence="1">
        <text>ATP + protein L-histidine = ADP + protein N-phospho-L-histidine.</text>
        <dbReference type="EC" id="2.7.13.3"/>
    </reaction>
</comment>
<organism evidence="13 14">
    <name type="scientific">Microbacterium fluvii</name>
    <dbReference type="NCBI Taxonomy" id="415215"/>
    <lineage>
        <taxon>Bacteria</taxon>
        <taxon>Bacillati</taxon>
        <taxon>Actinomycetota</taxon>
        <taxon>Actinomycetes</taxon>
        <taxon>Micrococcales</taxon>
        <taxon>Microbacteriaceae</taxon>
        <taxon>Microbacterium</taxon>
    </lineage>
</organism>
<dbReference type="EMBL" id="JBHTBE010000001">
    <property type="protein sequence ID" value="MFC7267425.1"/>
    <property type="molecule type" value="Genomic_DNA"/>
</dbReference>
<keyword evidence="9" id="KW-0472">Membrane</keyword>
<keyword evidence="7" id="KW-0067">ATP-binding</keyword>
<feature type="domain" description="Signal transduction histidine kinase subgroup 3 dimerisation and phosphoacceptor" evidence="11">
    <location>
        <begin position="186"/>
        <end position="252"/>
    </location>
</feature>